<evidence type="ECO:0000313" key="4">
    <source>
        <dbReference type="Proteomes" id="UP001454036"/>
    </source>
</evidence>
<dbReference type="SUPFAM" id="SSF82649">
    <property type="entry name" value="SufE/NifU"/>
    <property type="match status" value="1"/>
</dbReference>
<evidence type="ECO:0000313" key="3">
    <source>
        <dbReference type="EMBL" id="GAA0150418.1"/>
    </source>
</evidence>
<evidence type="ECO:0000259" key="2">
    <source>
        <dbReference type="Pfam" id="PF02657"/>
    </source>
</evidence>
<dbReference type="Proteomes" id="UP001454036">
    <property type="component" value="Unassembled WGS sequence"/>
</dbReference>
<dbReference type="Gene3D" id="3.90.1010.10">
    <property type="match status" value="1"/>
</dbReference>
<comment type="similarity">
    <text evidence="1">Belongs to the SufE family.</text>
</comment>
<gene>
    <name evidence="3" type="ORF">LIER_09366</name>
</gene>
<dbReference type="EMBL" id="BAABME010001587">
    <property type="protein sequence ID" value="GAA0150418.1"/>
    <property type="molecule type" value="Genomic_DNA"/>
</dbReference>
<reference evidence="3 4" key="1">
    <citation type="submission" date="2024-01" db="EMBL/GenBank/DDBJ databases">
        <title>The complete chloroplast genome sequence of Lithospermum erythrorhizon: insights into the phylogenetic relationship among Boraginaceae species and the maternal lineages of purple gromwells.</title>
        <authorList>
            <person name="Okada T."/>
            <person name="Watanabe K."/>
        </authorList>
    </citation>
    <scope>NUCLEOTIDE SEQUENCE [LARGE SCALE GENOMIC DNA]</scope>
</reference>
<proteinExistence type="inferred from homology"/>
<evidence type="ECO:0000256" key="1">
    <source>
        <dbReference type="ARBA" id="ARBA00010282"/>
    </source>
</evidence>
<organism evidence="3 4">
    <name type="scientific">Lithospermum erythrorhizon</name>
    <name type="common">Purple gromwell</name>
    <name type="synonym">Lithospermum officinale var. erythrorhizon</name>
    <dbReference type="NCBI Taxonomy" id="34254"/>
    <lineage>
        <taxon>Eukaryota</taxon>
        <taxon>Viridiplantae</taxon>
        <taxon>Streptophyta</taxon>
        <taxon>Embryophyta</taxon>
        <taxon>Tracheophyta</taxon>
        <taxon>Spermatophyta</taxon>
        <taxon>Magnoliopsida</taxon>
        <taxon>eudicotyledons</taxon>
        <taxon>Gunneridae</taxon>
        <taxon>Pentapetalae</taxon>
        <taxon>asterids</taxon>
        <taxon>lamiids</taxon>
        <taxon>Boraginales</taxon>
        <taxon>Boraginaceae</taxon>
        <taxon>Boraginoideae</taxon>
        <taxon>Lithospermeae</taxon>
        <taxon>Lithospermum</taxon>
    </lineage>
</organism>
<comment type="caution">
    <text evidence="3">The sequence shown here is derived from an EMBL/GenBank/DDBJ whole genome shotgun (WGS) entry which is preliminary data.</text>
</comment>
<dbReference type="AlphaFoldDB" id="A0AAV3PH15"/>
<dbReference type="InterPro" id="IPR003808">
    <property type="entry name" value="Fe-S_metab-assoc_dom"/>
</dbReference>
<dbReference type="PANTHER" id="PTHR43597">
    <property type="entry name" value="SULFUR ACCEPTOR PROTEIN CSDE"/>
    <property type="match status" value="1"/>
</dbReference>
<sequence>MHTSNLRIPSSNPPGFLENFKGSCFLYPFGFHAPSSRKLNPEKPLFFPSLKCIQSSGNNNSVLRHLKKEPCLFSCSEVQEGAPLQALCVSDKVKCLASEFKNLIEPIDRVKRLLHYATLLPPFKKPRNLQENRVKGCTAQVWLEVEMDIDGLIRFKVDSDSEITKGFCSCLIWILDGGEPEEILSVKIDDLFDMNVGMPSRGNSRVNTWQNVLISMQTRTNDVIKERDQIRSPDTSFSSLFVRSNCITVNGRCKEAQV</sequence>
<dbReference type="Pfam" id="PF02657">
    <property type="entry name" value="SufE"/>
    <property type="match status" value="1"/>
</dbReference>
<dbReference type="PANTHER" id="PTHR43597:SF5">
    <property type="entry name" value="SUFE-LIKE PROTEIN 2, CHLOROPLASTIC"/>
    <property type="match status" value="1"/>
</dbReference>
<accession>A0AAV3PH15</accession>
<protein>
    <recommendedName>
        <fullName evidence="2">Fe-S metabolism associated domain-containing protein</fullName>
    </recommendedName>
</protein>
<feature type="domain" description="Fe-S metabolism associated" evidence="2">
    <location>
        <begin position="98"/>
        <end position="218"/>
    </location>
</feature>
<keyword evidence="4" id="KW-1185">Reference proteome</keyword>
<name>A0AAV3PH15_LITER</name>